<accession>A0A6C0LN35</accession>
<dbReference type="PRINTS" id="PR00625">
    <property type="entry name" value="JDOMAIN"/>
</dbReference>
<protein>
    <recommendedName>
        <fullName evidence="5">J domain-containing protein</fullName>
    </recommendedName>
</protein>
<dbReference type="InterPro" id="IPR001623">
    <property type="entry name" value="DnaJ_domain"/>
</dbReference>
<reference evidence="6" key="1">
    <citation type="journal article" date="2020" name="Nature">
        <title>Giant virus diversity and host interactions through global metagenomics.</title>
        <authorList>
            <person name="Schulz F."/>
            <person name="Roux S."/>
            <person name="Paez-Espino D."/>
            <person name="Jungbluth S."/>
            <person name="Walsh D.A."/>
            <person name="Denef V.J."/>
            <person name="McMahon K.D."/>
            <person name="Konstantinidis K.T."/>
            <person name="Eloe-Fadrosh E.A."/>
            <person name="Kyrpides N.C."/>
            <person name="Woyke T."/>
        </authorList>
    </citation>
    <scope>NUCLEOTIDE SEQUENCE</scope>
    <source>
        <strain evidence="6">GVMAG-M-3300027963-21</strain>
    </source>
</reference>
<evidence type="ECO:0000256" key="2">
    <source>
        <dbReference type="ARBA" id="ARBA00022737"/>
    </source>
</evidence>
<dbReference type="InterPro" id="IPR001305">
    <property type="entry name" value="HSP_DnaJ_Cys-rich_dom"/>
</dbReference>
<keyword evidence="2" id="KW-0677">Repeat</keyword>
<dbReference type="EMBL" id="MN740526">
    <property type="protein sequence ID" value="QHU31358.1"/>
    <property type="molecule type" value="Genomic_DNA"/>
</dbReference>
<sequence>MESDNHKLYGVLGVSKNASVDDIRRAYKALAFKYHPDKNKGNAEAEEKFKEISAAYNVLNDEAEKAKYDATGDANYNNGSGGQEMHNPHDIFEAFFRRNGGHFGGMGGGHGFDEDMFSFGGMGGHGHGNRQPKKASSIEKTFVFNLDDIYSGINKDLNINIRKYCLKCNKKCGKCDGRGIIQQIRSLGIMQQIFQGSCDSCEGSGIIIDGKSGCKTCNGKGFYNEDKKATLIIPKGIDENYKTAFPELGEQPRIPNIKPGDLIIHIKIEEHKHFIRKGNDLYYKTDISFIDSIVGKEVVIPYFKENITINTNIFGVISNGKNYLLEGKGMPVLNTANKGNMFIEFAIKYPKIKNVATDKIEELRTLLNDVFYV</sequence>
<evidence type="ECO:0000256" key="4">
    <source>
        <dbReference type="ARBA" id="ARBA00022833"/>
    </source>
</evidence>
<dbReference type="SUPFAM" id="SSF49493">
    <property type="entry name" value="HSP40/DnaJ peptide-binding domain"/>
    <property type="match status" value="2"/>
</dbReference>
<dbReference type="InterPro" id="IPR036869">
    <property type="entry name" value="J_dom_sf"/>
</dbReference>
<dbReference type="PROSITE" id="PS00636">
    <property type="entry name" value="DNAJ_1"/>
    <property type="match status" value="1"/>
</dbReference>
<dbReference type="InterPro" id="IPR044713">
    <property type="entry name" value="DNJA1/2-like"/>
</dbReference>
<evidence type="ECO:0000313" key="6">
    <source>
        <dbReference type="EMBL" id="QHU31358.1"/>
    </source>
</evidence>
<dbReference type="SMART" id="SM00271">
    <property type="entry name" value="DnaJ"/>
    <property type="match status" value="1"/>
</dbReference>
<dbReference type="AlphaFoldDB" id="A0A6C0LN35"/>
<evidence type="ECO:0000256" key="3">
    <source>
        <dbReference type="ARBA" id="ARBA00022771"/>
    </source>
</evidence>
<evidence type="ECO:0000259" key="5">
    <source>
        <dbReference type="PROSITE" id="PS50076"/>
    </source>
</evidence>
<dbReference type="CDD" id="cd10719">
    <property type="entry name" value="DnaJ_zf"/>
    <property type="match status" value="1"/>
</dbReference>
<dbReference type="GO" id="GO:0051082">
    <property type="term" value="F:unfolded protein binding"/>
    <property type="evidence" value="ECO:0007669"/>
    <property type="project" value="InterPro"/>
</dbReference>
<dbReference type="HAMAP" id="MF_01152">
    <property type="entry name" value="DnaJ"/>
    <property type="match status" value="1"/>
</dbReference>
<dbReference type="InterPro" id="IPR002939">
    <property type="entry name" value="DnaJ_C"/>
</dbReference>
<dbReference type="CDD" id="cd06257">
    <property type="entry name" value="DnaJ"/>
    <property type="match status" value="1"/>
</dbReference>
<name>A0A6C0LN35_9ZZZZ</name>
<dbReference type="InterPro" id="IPR018253">
    <property type="entry name" value="DnaJ_domain_CS"/>
</dbReference>
<dbReference type="InterPro" id="IPR036410">
    <property type="entry name" value="HSP_DnaJ_Cys-rich_dom_sf"/>
</dbReference>
<dbReference type="Gene3D" id="2.60.260.20">
    <property type="entry name" value="Urease metallochaperone UreE, N-terminal domain"/>
    <property type="match status" value="2"/>
</dbReference>
<keyword evidence="3" id="KW-0863">Zinc-finger</keyword>
<dbReference type="Pfam" id="PF00684">
    <property type="entry name" value="DnaJ_CXXCXGXG"/>
    <property type="match status" value="1"/>
</dbReference>
<dbReference type="GO" id="GO:0008270">
    <property type="term" value="F:zinc ion binding"/>
    <property type="evidence" value="ECO:0007669"/>
    <property type="project" value="UniProtKB-KW"/>
</dbReference>
<keyword evidence="1" id="KW-0479">Metal-binding</keyword>
<dbReference type="PANTHER" id="PTHR43888">
    <property type="entry name" value="DNAJ-LIKE-2, ISOFORM A-RELATED"/>
    <property type="match status" value="1"/>
</dbReference>
<dbReference type="GO" id="GO:0009408">
    <property type="term" value="P:response to heat"/>
    <property type="evidence" value="ECO:0007669"/>
    <property type="project" value="InterPro"/>
</dbReference>
<dbReference type="GO" id="GO:0006457">
    <property type="term" value="P:protein folding"/>
    <property type="evidence" value="ECO:0007669"/>
    <property type="project" value="InterPro"/>
</dbReference>
<dbReference type="SUPFAM" id="SSF57938">
    <property type="entry name" value="DnaJ/Hsp40 cysteine-rich domain"/>
    <property type="match status" value="1"/>
</dbReference>
<dbReference type="Gene3D" id="2.10.230.10">
    <property type="entry name" value="Heat shock protein DnaJ, cysteine-rich domain"/>
    <property type="match status" value="1"/>
</dbReference>
<evidence type="ECO:0000256" key="1">
    <source>
        <dbReference type="ARBA" id="ARBA00022723"/>
    </source>
</evidence>
<dbReference type="InterPro" id="IPR008971">
    <property type="entry name" value="HSP40/DnaJ_pept-bd"/>
</dbReference>
<dbReference type="CDD" id="cd10747">
    <property type="entry name" value="DnaJ_C"/>
    <property type="match status" value="1"/>
</dbReference>
<keyword evidence="4" id="KW-0862">Zinc</keyword>
<dbReference type="PROSITE" id="PS50076">
    <property type="entry name" value="DNAJ_2"/>
    <property type="match status" value="1"/>
</dbReference>
<organism evidence="6">
    <name type="scientific">viral metagenome</name>
    <dbReference type="NCBI Taxonomy" id="1070528"/>
    <lineage>
        <taxon>unclassified sequences</taxon>
        <taxon>metagenomes</taxon>
        <taxon>organismal metagenomes</taxon>
    </lineage>
</organism>
<dbReference type="Pfam" id="PF00226">
    <property type="entry name" value="DnaJ"/>
    <property type="match status" value="1"/>
</dbReference>
<dbReference type="Pfam" id="PF01556">
    <property type="entry name" value="DnaJ_C"/>
    <property type="match status" value="1"/>
</dbReference>
<dbReference type="Gene3D" id="1.10.287.110">
    <property type="entry name" value="DnaJ domain"/>
    <property type="match status" value="1"/>
</dbReference>
<proteinExistence type="inferred from homology"/>
<feature type="domain" description="J" evidence="5">
    <location>
        <begin position="7"/>
        <end position="72"/>
    </location>
</feature>
<dbReference type="InterPro" id="IPR012724">
    <property type="entry name" value="DnaJ"/>
</dbReference>
<dbReference type="GO" id="GO:0005524">
    <property type="term" value="F:ATP binding"/>
    <property type="evidence" value="ECO:0007669"/>
    <property type="project" value="InterPro"/>
</dbReference>
<dbReference type="SUPFAM" id="SSF46565">
    <property type="entry name" value="Chaperone J-domain"/>
    <property type="match status" value="1"/>
</dbReference>
<dbReference type="GO" id="GO:0030544">
    <property type="term" value="F:Hsp70 protein binding"/>
    <property type="evidence" value="ECO:0007669"/>
    <property type="project" value="InterPro"/>
</dbReference>